<feature type="compositionally biased region" description="Polar residues" evidence="6">
    <location>
        <begin position="40"/>
        <end position="89"/>
    </location>
</feature>
<gene>
    <name evidence="8" type="ORF">EDD36DRAFT_423868</name>
</gene>
<dbReference type="AlphaFoldDB" id="A0AAN6DMK4"/>
<reference evidence="8" key="1">
    <citation type="journal article" date="2022" name="bioRxiv">
        <title>Deciphering the potential niche of two novel black yeast fungi from a biological soil crust based on their genomes, phenotypes, and melanin regulation.</title>
        <authorList>
            <consortium name="DOE Joint Genome Institute"/>
            <person name="Carr E.C."/>
            <person name="Barton Q."/>
            <person name="Grambo S."/>
            <person name="Sullivan M."/>
            <person name="Renfro C.M."/>
            <person name="Kuo A."/>
            <person name="Pangilinan J."/>
            <person name="Lipzen A."/>
            <person name="Keymanesh K."/>
            <person name="Savage E."/>
            <person name="Barry K."/>
            <person name="Grigoriev I.V."/>
            <person name="Riekhof W.R."/>
            <person name="Harris S.S."/>
        </authorList>
    </citation>
    <scope>NUCLEOTIDE SEQUENCE</scope>
    <source>
        <strain evidence="8">JF 03-4F</strain>
    </source>
</reference>
<sequence length="442" mass="48703">MTAAVHLSVANNSTCDAFRPLLFLLTSNESPRQAMHPHQSRSLFPETTFSESNRDAPSTVSGLATGLQQVPQLQPSDPVSLFPSRSSQPRIHAPYPPIPEPGASPSSQPSEPRSTVPTPGFQFHSTDSRPTLGAPTSLPAAGTSHTFPAYSTLNSQSSRIDPVAHRGVRSDPAPMGTLQTAQTSTSRRKRCSLFIRQQPRAARAGPDGKDRRPVDPPPILQLLMDDFDPTSEEDVAEIRSQWWVVHCRLVGAESPELDVSTLHYFRDDGRKELQRLLLGTTVANPTPTQDDPDPETMPQHPRTPPAPPSPTSRFIPNPSSKLQDPPQTYAARIPGCFFIFADLSIRRAGDYRLQFNLMKMDPTLLTPGSLVHSMDSVTSAPFRVVNAKDFDQIQPSTNLVKGLLERGAGFPLKLKKGQREGQRRRRQHSGDESDEDSYYDEN</sequence>
<dbReference type="PANTHER" id="PTHR33572:SF17">
    <property type="entry name" value="SEXUAL DEVELOPMENT REGULATOR VELC"/>
    <property type="match status" value="1"/>
</dbReference>
<dbReference type="EMBL" id="MU404365">
    <property type="protein sequence ID" value="KAI1607984.1"/>
    <property type="molecule type" value="Genomic_DNA"/>
</dbReference>
<name>A0AAN6DMK4_9EURO</name>
<feature type="region of interest" description="Disordered" evidence="6">
    <location>
        <begin position="280"/>
        <end position="326"/>
    </location>
</feature>
<dbReference type="InterPro" id="IPR021740">
    <property type="entry name" value="Velvet"/>
</dbReference>
<evidence type="ECO:0000256" key="6">
    <source>
        <dbReference type="SAM" id="MobiDB-lite"/>
    </source>
</evidence>
<evidence type="ECO:0000259" key="7">
    <source>
        <dbReference type="PROSITE" id="PS51821"/>
    </source>
</evidence>
<comment type="subcellular location">
    <subcellularLocation>
        <location evidence="1">Nucleus</location>
    </subcellularLocation>
</comment>
<keyword evidence="5" id="KW-0539">Nucleus</keyword>
<dbReference type="PROSITE" id="PS51821">
    <property type="entry name" value="VELVET"/>
    <property type="match status" value="1"/>
</dbReference>
<feature type="region of interest" description="Disordered" evidence="6">
    <location>
        <begin position="32"/>
        <end position="157"/>
    </location>
</feature>
<dbReference type="GO" id="GO:0005634">
    <property type="term" value="C:nucleus"/>
    <property type="evidence" value="ECO:0007669"/>
    <property type="project" value="UniProtKB-SubCell"/>
</dbReference>
<keyword evidence="9" id="KW-1185">Reference proteome</keyword>
<feature type="compositionally biased region" description="Polar residues" evidence="6">
    <location>
        <begin position="317"/>
        <end position="326"/>
    </location>
</feature>
<feature type="compositionally biased region" description="Polar residues" evidence="6">
    <location>
        <begin position="143"/>
        <end position="157"/>
    </location>
</feature>
<comment type="caution">
    <text evidence="8">The sequence shown here is derived from an EMBL/GenBank/DDBJ whole genome shotgun (WGS) entry which is preliminary data.</text>
</comment>
<feature type="compositionally biased region" description="Acidic residues" evidence="6">
    <location>
        <begin position="432"/>
        <end position="442"/>
    </location>
</feature>
<evidence type="ECO:0000313" key="8">
    <source>
        <dbReference type="EMBL" id="KAI1607984.1"/>
    </source>
</evidence>
<organism evidence="8 9">
    <name type="scientific">Exophiala viscosa</name>
    <dbReference type="NCBI Taxonomy" id="2486360"/>
    <lineage>
        <taxon>Eukaryota</taxon>
        <taxon>Fungi</taxon>
        <taxon>Dikarya</taxon>
        <taxon>Ascomycota</taxon>
        <taxon>Pezizomycotina</taxon>
        <taxon>Eurotiomycetes</taxon>
        <taxon>Chaetothyriomycetidae</taxon>
        <taxon>Chaetothyriales</taxon>
        <taxon>Herpotrichiellaceae</taxon>
        <taxon>Exophiala</taxon>
    </lineage>
</organism>
<proteinExistence type="predicted"/>
<dbReference type="PANTHER" id="PTHR33572">
    <property type="entry name" value="SPORE DEVELOPMENT REGULATOR VOSA"/>
    <property type="match status" value="1"/>
</dbReference>
<keyword evidence="4" id="KW-0804">Transcription</keyword>
<dbReference type="GO" id="GO:0030435">
    <property type="term" value="P:sporulation resulting in formation of a cellular spore"/>
    <property type="evidence" value="ECO:0007669"/>
    <property type="project" value="UniProtKB-KW"/>
</dbReference>
<evidence type="ECO:0000256" key="2">
    <source>
        <dbReference type="ARBA" id="ARBA00022969"/>
    </source>
</evidence>
<dbReference type="Pfam" id="PF11754">
    <property type="entry name" value="Velvet"/>
    <property type="match status" value="1"/>
</dbReference>
<dbReference type="InterPro" id="IPR038491">
    <property type="entry name" value="Velvet_dom_sf"/>
</dbReference>
<dbReference type="Gene3D" id="2.60.40.3960">
    <property type="entry name" value="Velvet domain"/>
    <property type="match status" value="1"/>
</dbReference>
<evidence type="ECO:0000313" key="9">
    <source>
        <dbReference type="Proteomes" id="UP001203852"/>
    </source>
</evidence>
<evidence type="ECO:0000256" key="3">
    <source>
        <dbReference type="ARBA" id="ARBA00023015"/>
    </source>
</evidence>
<dbReference type="Proteomes" id="UP001203852">
    <property type="component" value="Unassembled WGS sequence"/>
</dbReference>
<accession>A0AAN6DMK4</accession>
<feature type="compositionally biased region" description="Pro residues" evidence="6">
    <location>
        <begin position="301"/>
        <end position="310"/>
    </location>
</feature>
<feature type="domain" description="Velvet" evidence="7">
    <location>
        <begin position="186"/>
        <end position="413"/>
    </location>
</feature>
<feature type="region of interest" description="Disordered" evidence="6">
    <location>
        <begin position="411"/>
        <end position="442"/>
    </location>
</feature>
<dbReference type="InterPro" id="IPR037525">
    <property type="entry name" value="Velvet_dom"/>
</dbReference>
<evidence type="ECO:0000256" key="1">
    <source>
        <dbReference type="ARBA" id="ARBA00004123"/>
    </source>
</evidence>
<feature type="compositionally biased region" description="Polar residues" evidence="6">
    <location>
        <begin position="104"/>
        <end position="129"/>
    </location>
</feature>
<keyword evidence="3" id="KW-0805">Transcription regulation</keyword>
<keyword evidence="2" id="KW-0749">Sporulation</keyword>
<evidence type="ECO:0000256" key="4">
    <source>
        <dbReference type="ARBA" id="ARBA00023163"/>
    </source>
</evidence>
<protein>
    <submittedName>
        <fullName evidence="8">Velvet factor-domain-containing protein</fullName>
    </submittedName>
</protein>
<evidence type="ECO:0000256" key="5">
    <source>
        <dbReference type="ARBA" id="ARBA00023242"/>
    </source>
</evidence>